<dbReference type="PANTHER" id="PTHR43033">
    <property type="entry name" value="TRNA(ILE)-LYSIDINE SYNTHASE-RELATED"/>
    <property type="match status" value="1"/>
</dbReference>
<evidence type="ECO:0000259" key="8">
    <source>
        <dbReference type="Pfam" id="PF01171"/>
    </source>
</evidence>
<comment type="domain">
    <text evidence="7">The N-terminal region contains the highly conserved SGGXDS motif, predicted to be a P-loop motif involved in ATP binding.</text>
</comment>
<sequence>MAPAHLDVRRAVRAELDDLPRGATVLVACSGGADSLALAAALAWVGRRAGLRTGGVTVDHGLQDGSAHRARAAAAAMARLGLDPVTAVHLRVPAGGPGPEGAARAARYAALDAAAARFGDACVLLGHTRDDQAETVLLGLARGSGARSLAGMAPRTGRYRRPLLGLAREVVRASVPGDLEPWDDPHNREPAYARVRVRDQVLPVLEKELGPGVAAALARSAELLRADADALDAEAELARRASVIDRASYDVAELGRLSAAVRGRVIRSAAIAAGSPPTDLTAGHVRSVEMLVTAWRGQAGIDLPGSVRAVRRDGVLSFASSR</sequence>
<dbReference type="PANTHER" id="PTHR43033:SF1">
    <property type="entry name" value="TRNA(ILE)-LYSIDINE SYNTHASE-RELATED"/>
    <property type="match status" value="1"/>
</dbReference>
<evidence type="ECO:0000256" key="6">
    <source>
        <dbReference type="ARBA" id="ARBA00048539"/>
    </source>
</evidence>
<gene>
    <name evidence="7" type="primary">tilS</name>
    <name evidence="10" type="ORF">CLV30_101265</name>
</gene>
<dbReference type="AlphaFoldDB" id="A0A2P8EFS9"/>
<comment type="caution">
    <text evidence="10">The sequence shown here is derived from an EMBL/GenBank/DDBJ whole genome shotgun (WGS) entry which is preliminary data.</text>
</comment>
<name>A0A2P8EFS9_9ACTN</name>
<dbReference type="SUPFAM" id="SSF52402">
    <property type="entry name" value="Adenine nucleotide alpha hydrolases-like"/>
    <property type="match status" value="1"/>
</dbReference>
<comment type="catalytic activity">
    <reaction evidence="6 7">
        <text>cytidine(34) in tRNA(Ile2) + L-lysine + ATP = lysidine(34) in tRNA(Ile2) + AMP + diphosphate + H(+)</text>
        <dbReference type="Rhea" id="RHEA:43744"/>
        <dbReference type="Rhea" id="RHEA-COMP:10625"/>
        <dbReference type="Rhea" id="RHEA-COMP:10670"/>
        <dbReference type="ChEBI" id="CHEBI:15378"/>
        <dbReference type="ChEBI" id="CHEBI:30616"/>
        <dbReference type="ChEBI" id="CHEBI:32551"/>
        <dbReference type="ChEBI" id="CHEBI:33019"/>
        <dbReference type="ChEBI" id="CHEBI:82748"/>
        <dbReference type="ChEBI" id="CHEBI:83665"/>
        <dbReference type="ChEBI" id="CHEBI:456215"/>
        <dbReference type="EC" id="6.3.4.19"/>
    </reaction>
</comment>
<protein>
    <recommendedName>
        <fullName evidence="7">tRNA(Ile)-lysidine synthase</fullName>
        <ecNumber evidence="7">6.3.4.19</ecNumber>
    </recommendedName>
    <alternativeName>
        <fullName evidence="7">tRNA(Ile)-2-lysyl-cytidine synthase</fullName>
    </alternativeName>
    <alternativeName>
        <fullName evidence="7">tRNA(Ile)-lysidine synthetase</fullName>
    </alternativeName>
</protein>
<evidence type="ECO:0000313" key="11">
    <source>
        <dbReference type="Proteomes" id="UP000243528"/>
    </source>
</evidence>
<feature type="binding site" evidence="7">
    <location>
        <begin position="30"/>
        <end position="35"/>
    </location>
    <ligand>
        <name>ATP</name>
        <dbReference type="ChEBI" id="CHEBI:30616"/>
    </ligand>
</feature>
<dbReference type="InterPro" id="IPR011063">
    <property type="entry name" value="TilS/TtcA_N"/>
</dbReference>
<dbReference type="GO" id="GO:0006400">
    <property type="term" value="P:tRNA modification"/>
    <property type="evidence" value="ECO:0007669"/>
    <property type="project" value="UniProtKB-UniRule"/>
</dbReference>
<dbReference type="GO" id="GO:0032267">
    <property type="term" value="F:tRNA(Ile)-lysidine synthase activity"/>
    <property type="evidence" value="ECO:0007669"/>
    <property type="project" value="UniProtKB-EC"/>
</dbReference>
<dbReference type="InterPro" id="IPR012795">
    <property type="entry name" value="tRNA_Ile_lys_synt_N"/>
</dbReference>
<keyword evidence="11" id="KW-1185">Reference proteome</keyword>
<dbReference type="Gene3D" id="3.40.50.620">
    <property type="entry name" value="HUPs"/>
    <property type="match status" value="1"/>
</dbReference>
<evidence type="ECO:0000256" key="5">
    <source>
        <dbReference type="ARBA" id="ARBA00022840"/>
    </source>
</evidence>
<dbReference type="InterPro" id="IPR014729">
    <property type="entry name" value="Rossmann-like_a/b/a_fold"/>
</dbReference>
<dbReference type="HAMAP" id="MF_01161">
    <property type="entry name" value="tRNA_Ile_lys_synt"/>
    <property type="match status" value="1"/>
</dbReference>
<dbReference type="RefSeq" id="WP_106535368.1">
    <property type="nucleotide sequence ID" value="NZ_ML142897.1"/>
</dbReference>
<dbReference type="EC" id="6.3.4.19" evidence="7"/>
<dbReference type="GO" id="GO:0005524">
    <property type="term" value="F:ATP binding"/>
    <property type="evidence" value="ECO:0007669"/>
    <property type="project" value="UniProtKB-UniRule"/>
</dbReference>
<dbReference type="Gene3D" id="1.20.59.20">
    <property type="match status" value="1"/>
</dbReference>
<keyword evidence="4 7" id="KW-0547">Nucleotide-binding</keyword>
<proteinExistence type="inferred from homology"/>
<dbReference type="EMBL" id="PYGE01000001">
    <property type="protein sequence ID" value="PSL08294.1"/>
    <property type="molecule type" value="Genomic_DNA"/>
</dbReference>
<dbReference type="CDD" id="cd01992">
    <property type="entry name" value="TilS_N"/>
    <property type="match status" value="1"/>
</dbReference>
<evidence type="ECO:0000256" key="2">
    <source>
        <dbReference type="ARBA" id="ARBA00022598"/>
    </source>
</evidence>
<keyword evidence="3 7" id="KW-0819">tRNA processing</keyword>
<feature type="domain" description="tRNA(Ile)-lysidine/2-thiocytidine synthase N-terminal" evidence="8">
    <location>
        <begin position="25"/>
        <end position="199"/>
    </location>
</feature>
<evidence type="ECO:0000256" key="3">
    <source>
        <dbReference type="ARBA" id="ARBA00022694"/>
    </source>
</evidence>
<evidence type="ECO:0000256" key="4">
    <source>
        <dbReference type="ARBA" id="ARBA00022741"/>
    </source>
</evidence>
<reference evidence="10 11" key="1">
    <citation type="submission" date="2018-03" db="EMBL/GenBank/DDBJ databases">
        <title>Genomic Encyclopedia of Archaeal and Bacterial Type Strains, Phase II (KMG-II): from individual species to whole genera.</title>
        <authorList>
            <person name="Goeker M."/>
        </authorList>
    </citation>
    <scope>NUCLEOTIDE SEQUENCE [LARGE SCALE GENOMIC DNA]</scope>
    <source>
        <strain evidence="10 11">DSM 45211</strain>
    </source>
</reference>
<comment type="similarity">
    <text evidence="7">Belongs to the tRNA(Ile)-lysidine synthase family.</text>
</comment>
<organism evidence="10 11">
    <name type="scientific">Haloactinopolyspora alba</name>
    <dbReference type="NCBI Taxonomy" id="648780"/>
    <lineage>
        <taxon>Bacteria</taxon>
        <taxon>Bacillati</taxon>
        <taxon>Actinomycetota</taxon>
        <taxon>Actinomycetes</taxon>
        <taxon>Jiangellales</taxon>
        <taxon>Jiangellaceae</taxon>
        <taxon>Haloactinopolyspora</taxon>
    </lineage>
</organism>
<dbReference type="NCBIfam" id="TIGR02432">
    <property type="entry name" value="lysidine_TilS_N"/>
    <property type="match status" value="1"/>
</dbReference>
<accession>A0A2P8EFS9</accession>
<evidence type="ECO:0000313" key="10">
    <source>
        <dbReference type="EMBL" id="PSL08294.1"/>
    </source>
</evidence>
<comment type="function">
    <text evidence="7">Ligates lysine onto the cytidine present at position 34 of the AUA codon-specific tRNA(Ile) that contains the anticodon CAU, in an ATP-dependent manner. Cytidine is converted to lysidine, thus changing the amino acid specificity of the tRNA from methionine to isoleucine.</text>
</comment>
<keyword evidence="1 7" id="KW-0963">Cytoplasm</keyword>
<feature type="domain" description="tRNA(Ile)-lysidine synthase substrate-binding" evidence="9">
    <location>
        <begin position="250"/>
        <end position="312"/>
    </location>
</feature>
<keyword evidence="5 7" id="KW-0067">ATP-binding</keyword>
<dbReference type="InterPro" id="IPR012094">
    <property type="entry name" value="tRNA_Ile_lys_synt"/>
</dbReference>
<evidence type="ECO:0000259" key="9">
    <source>
        <dbReference type="Pfam" id="PF09179"/>
    </source>
</evidence>
<dbReference type="Pfam" id="PF01171">
    <property type="entry name" value="ATP_bind_3"/>
    <property type="match status" value="1"/>
</dbReference>
<dbReference type="OrthoDB" id="5244702at2"/>
<evidence type="ECO:0000256" key="7">
    <source>
        <dbReference type="HAMAP-Rule" id="MF_01161"/>
    </source>
</evidence>
<comment type="subcellular location">
    <subcellularLocation>
        <location evidence="7">Cytoplasm</location>
    </subcellularLocation>
</comment>
<dbReference type="GO" id="GO:0005737">
    <property type="term" value="C:cytoplasm"/>
    <property type="evidence" value="ECO:0007669"/>
    <property type="project" value="UniProtKB-SubCell"/>
</dbReference>
<dbReference type="Pfam" id="PF09179">
    <property type="entry name" value="TilS"/>
    <property type="match status" value="1"/>
</dbReference>
<dbReference type="InterPro" id="IPR015262">
    <property type="entry name" value="tRNA_Ile_lys_synt_subst-bd"/>
</dbReference>
<keyword evidence="2 7" id="KW-0436">Ligase</keyword>
<evidence type="ECO:0000256" key="1">
    <source>
        <dbReference type="ARBA" id="ARBA00022490"/>
    </source>
</evidence>
<dbReference type="SUPFAM" id="SSF82829">
    <property type="entry name" value="MesJ substrate recognition domain-like"/>
    <property type="match status" value="1"/>
</dbReference>
<dbReference type="Proteomes" id="UP000243528">
    <property type="component" value="Unassembled WGS sequence"/>
</dbReference>